<keyword evidence="6" id="KW-1185">Reference proteome</keyword>
<dbReference type="AlphaFoldDB" id="A0AAD3SNB5"/>
<reference evidence="5" key="1">
    <citation type="submission" date="2023-05" db="EMBL/GenBank/DDBJ databases">
        <title>Nepenthes gracilis genome sequencing.</title>
        <authorList>
            <person name="Fukushima K."/>
        </authorList>
    </citation>
    <scope>NUCLEOTIDE SEQUENCE</scope>
    <source>
        <strain evidence="5">SING2019-196</strain>
    </source>
</reference>
<dbReference type="Proteomes" id="UP001279734">
    <property type="component" value="Unassembled WGS sequence"/>
</dbReference>
<evidence type="ECO:0000256" key="4">
    <source>
        <dbReference type="SAM" id="MobiDB-lite"/>
    </source>
</evidence>
<sequence>MVPPSGTVDSIQSNRLRKDTSSSIVNLPFPLLVIPCCFRSIQRWDSCFVRMDDVKPQSFFPISNAANNGRVDVDGSSIAMINSVLAGAQDAANDPVLEASQFHSSIIPVSNSPTSPVTIDEIKGLPAHFDGLALGPAASTLSNEGKEIEQEENTAAPLLDAREGQLDVTQMQPENVSLSGGAHVRPCVRTHTKVEVPYPQNAPASVKLSRIETQSTEPDSPAIAKQIVINRGLIDTAAPFESVKEAVSKFGRIADWKAHKIQIVERRKLIEAELENMQEEIPLYKMKSEAAEEAKMQVLKELESTKRLIEEFKLNLERAETEEHQAKQDSELANLRVEEMERGIADEASVAAKAQLEVAKARHATAVSELKSVKSELKVLHEEYASLLTEQDVAVKRAELAVSESKEVEKTLEELTIELISAKESLESAHAAHVEAEERRIGAAMAREQDSLTWDKELKVAEEDLDNLNQRIQSAKELKSKLDTASSLLATLKAELVAYMESKCDQETDESATDKSVGQEKKTHMEMQVTVAAAKGELEEVKLSIEKATEEVSCLKVAATSLKSELEKEKSELANLKQREGMASIAVASLEAELERIKSEIALVQKRNKEAKDKMLELPKQLQHASQEADKAKLSAEWAHEELKKVKEEAEQAKAGFSTMESRLLAAQKEIEAARAAEKLAFAAIKALQESESARNINDKDSATGITLSLEEYYELSRRAHEAEEQANMKVAVAVSQIEVAKESESKTLNQLEQINREVAEKKESLRIAMGKDEKAKEGKLGIEQELRNWRAGQEQQRKAGESGHSVVNSPRKSLEERKGPKNIDQVTLPAPYGQGLKDLEQIVDSSVPVQYRQGSKGHERVVDAAILTQYASSPKAFWHNNVSSPKAIGQGSTETNSTTELKVIKRKRRSLFPRIFMFLARKKMASSKSS</sequence>
<feature type="coiled-coil region" evidence="3">
    <location>
        <begin position="370"/>
        <end position="495"/>
    </location>
</feature>
<accession>A0AAD3SNB5</accession>
<protein>
    <submittedName>
        <fullName evidence="5">Uncharacterized protein</fullName>
    </submittedName>
</protein>
<feature type="coiled-coil region" evidence="3">
    <location>
        <begin position="738"/>
        <end position="772"/>
    </location>
</feature>
<keyword evidence="2 3" id="KW-0175">Coiled coil</keyword>
<feature type="compositionally biased region" description="Basic and acidic residues" evidence="4">
    <location>
        <begin position="813"/>
        <end position="822"/>
    </location>
</feature>
<feature type="coiled-coil region" evidence="3">
    <location>
        <begin position="531"/>
        <end position="677"/>
    </location>
</feature>
<proteinExistence type="inferred from homology"/>
<dbReference type="Pfam" id="PF05701">
    <property type="entry name" value="WEMBL"/>
    <property type="match status" value="1"/>
</dbReference>
<dbReference type="PANTHER" id="PTHR32054">
    <property type="entry name" value="HEAVY CHAIN, PUTATIVE, EXPRESSED-RELATED-RELATED"/>
    <property type="match status" value="1"/>
</dbReference>
<comment type="caution">
    <text evidence="5">The sequence shown here is derived from an EMBL/GenBank/DDBJ whole genome shotgun (WGS) entry which is preliminary data.</text>
</comment>
<feature type="coiled-coil region" evidence="3">
    <location>
        <begin position="260"/>
        <end position="336"/>
    </location>
</feature>
<comment type="similarity">
    <text evidence="1">Belongs to the WEB family.</text>
</comment>
<gene>
    <name evidence="5" type="ORF">Nepgr_015650</name>
</gene>
<evidence type="ECO:0000313" key="6">
    <source>
        <dbReference type="Proteomes" id="UP001279734"/>
    </source>
</evidence>
<dbReference type="PANTHER" id="PTHR32054:SF31">
    <property type="entry name" value="PROTEIN WEAK CHLOROPLAST MOVEMENT UNDER BLUE LIGHT 1"/>
    <property type="match status" value="1"/>
</dbReference>
<dbReference type="EMBL" id="BSYO01000013">
    <property type="protein sequence ID" value="GMH13809.1"/>
    <property type="molecule type" value="Genomic_DNA"/>
</dbReference>
<feature type="region of interest" description="Disordered" evidence="4">
    <location>
        <begin position="791"/>
        <end position="831"/>
    </location>
</feature>
<evidence type="ECO:0000256" key="1">
    <source>
        <dbReference type="ARBA" id="ARBA00005485"/>
    </source>
</evidence>
<organism evidence="5 6">
    <name type="scientific">Nepenthes gracilis</name>
    <name type="common">Slender pitcher plant</name>
    <dbReference type="NCBI Taxonomy" id="150966"/>
    <lineage>
        <taxon>Eukaryota</taxon>
        <taxon>Viridiplantae</taxon>
        <taxon>Streptophyta</taxon>
        <taxon>Embryophyta</taxon>
        <taxon>Tracheophyta</taxon>
        <taxon>Spermatophyta</taxon>
        <taxon>Magnoliopsida</taxon>
        <taxon>eudicotyledons</taxon>
        <taxon>Gunneridae</taxon>
        <taxon>Pentapetalae</taxon>
        <taxon>Caryophyllales</taxon>
        <taxon>Nepenthaceae</taxon>
        <taxon>Nepenthes</taxon>
    </lineage>
</organism>
<evidence type="ECO:0000256" key="3">
    <source>
        <dbReference type="SAM" id="Coils"/>
    </source>
</evidence>
<dbReference type="GO" id="GO:0009904">
    <property type="term" value="P:chloroplast accumulation movement"/>
    <property type="evidence" value="ECO:0007669"/>
    <property type="project" value="TreeGrafter"/>
</dbReference>
<evidence type="ECO:0000256" key="2">
    <source>
        <dbReference type="ARBA" id="ARBA00023054"/>
    </source>
</evidence>
<name>A0AAD3SNB5_NEPGR</name>
<dbReference type="GO" id="GO:0009903">
    <property type="term" value="P:chloroplast avoidance movement"/>
    <property type="evidence" value="ECO:0007669"/>
    <property type="project" value="TreeGrafter"/>
</dbReference>
<evidence type="ECO:0000313" key="5">
    <source>
        <dbReference type="EMBL" id="GMH13809.1"/>
    </source>
</evidence>
<dbReference type="InterPro" id="IPR008545">
    <property type="entry name" value="Web"/>
</dbReference>
<dbReference type="GO" id="GO:0005829">
    <property type="term" value="C:cytosol"/>
    <property type="evidence" value="ECO:0007669"/>
    <property type="project" value="TreeGrafter"/>
</dbReference>